<feature type="compositionally biased region" description="Low complexity" evidence="1">
    <location>
        <begin position="267"/>
        <end position="282"/>
    </location>
</feature>
<evidence type="ECO:0000313" key="4">
    <source>
        <dbReference type="Proteomes" id="UP000315389"/>
    </source>
</evidence>
<dbReference type="InterPro" id="IPR047682">
    <property type="entry name" value="SepH-like"/>
</dbReference>
<dbReference type="InterPro" id="IPR021421">
    <property type="entry name" value="DUF3071"/>
</dbReference>
<reference evidence="3 4" key="1">
    <citation type="submission" date="2019-06" db="EMBL/GenBank/DDBJ databases">
        <title>Sequencing the genomes of 1000 actinobacteria strains.</title>
        <authorList>
            <person name="Klenk H.-P."/>
        </authorList>
    </citation>
    <scope>NUCLEOTIDE SEQUENCE [LARGE SCALE GENOMIC DNA]</scope>
    <source>
        <strain evidence="3 4">DSM 4813</strain>
    </source>
</reference>
<evidence type="ECO:0000256" key="1">
    <source>
        <dbReference type="SAM" id="MobiDB-lite"/>
    </source>
</evidence>
<feature type="region of interest" description="Disordered" evidence="1">
    <location>
        <begin position="259"/>
        <end position="286"/>
    </location>
</feature>
<sequence length="451" mass="47207">MTNDDNSSSGRVPGAETAIELSLVGLHPDGEHIILRTAGNTKFVLPITESLQAAIRGDRSRLEFLQSSAALSPREIQGRVRAGETAEHIAASAGMPLAQVQRYERTVLDERAFVARQARAARLGNTADAPALGDLVTDRLAARNVETSELAWDAIKLATGGWQVSVNFEAGGSERTARWRFHPRTQVLQALEDEARWLSETEIADEPIPRRHLSSVRDAQPAESEVAPVYSLETGAQQVVVDTDALLDDLAARRGVRQGFDADAEPSSISSGSSALSQSDGGQVPGDEASVARIVDFQQGGGSVTEQIAGAASPLSSTSLPSDPPGDPRVSDAEHSCDEPSGDEHGGDERGSDRRGGAGLGALRTGEDGASQPEFDLGAIDEPRVASANASRVGSGSASGPSAEAVPPATQGSATSEASVKNEPTGKPKQGRRGRSQMPTWDEIVFGAKTD</sequence>
<keyword evidence="4" id="KW-1185">Reference proteome</keyword>
<evidence type="ECO:0000259" key="2">
    <source>
        <dbReference type="Pfam" id="PF11268"/>
    </source>
</evidence>
<feature type="compositionally biased region" description="Low complexity" evidence="1">
    <location>
        <begin position="310"/>
        <end position="321"/>
    </location>
</feature>
<evidence type="ECO:0000313" key="3">
    <source>
        <dbReference type="EMBL" id="TQL64551.1"/>
    </source>
</evidence>
<protein>
    <submittedName>
        <fullName evidence="3">DUF3071 family protein</fullName>
    </submittedName>
</protein>
<dbReference type="NCBIfam" id="NF040712">
    <property type="entry name" value="SepH"/>
    <property type="match status" value="1"/>
</dbReference>
<gene>
    <name evidence="3" type="ORF">FB461_1057</name>
</gene>
<dbReference type="Proteomes" id="UP000315389">
    <property type="component" value="Unassembled WGS sequence"/>
</dbReference>
<feature type="compositionally biased region" description="Low complexity" evidence="1">
    <location>
        <begin position="385"/>
        <end position="409"/>
    </location>
</feature>
<dbReference type="EMBL" id="VFOS01000001">
    <property type="protein sequence ID" value="TQL64551.1"/>
    <property type="molecule type" value="Genomic_DNA"/>
</dbReference>
<feature type="region of interest" description="Disordered" evidence="1">
    <location>
        <begin position="310"/>
        <end position="451"/>
    </location>
</feature>
<organism evidence="3 4">
    <name type="scientific">Rarobacter faecitabidus</name>
    <dbReference type="NCBI Taxonomy" id="13243"/>
    <lineage>
        <taxon>Bacteria</taxon>
        <taxon>Bacillati</taxon>
        <taxon>Actinomycetota</taxon>
        <taxon>Actinomycetes</taxon>
        <taxon>Micrococcales</taxon>
        <taxon>Rarobacteraceae</taxon>
        <taxon>Rarobacter</taxon>
    </lineage>
</organism>
<name>A0A542ZW41_RARFA</name>
<comment type="caution">
    <text evidence="3">The sequence shown here is derived from an EMBL/GenBank/DDBJ whole genome shotgun (WGS) entry which is preliminary data.</text>
</comment>
<dbReference type="Pfam" id="PF11268">
    <property type="entry name" value="DUF3071"/>
    <property type="match status" value="1"/>
</dbReference>
<feature type="domain" description="DUF3071" evidence="2">
    <location>
        <begin position="20"/>
        <end position="181"/>
    </location>
</feature>
<dbReference type="RefSeq" id="WP_170222618.1">
    <property type="nucleotide sequence ID" value="NZ_BAAASV010000007.1"/>
</dbReference>
<accession>A0A542ZW41</accession>
<feature type="compositionally biased region" description="Polar residues" evidence="1">
    <location>
        <begin position="410"/>
        <end position="419"/>
    </location>
</feature>
<proteinExistence type="predicted"/>
<feature type="compositionally biased region" description="Basic and acidic residues" evidence="1">
    <location>
        <begin position="329"/>
        <end position="356"/>
    </location>
</feature>
<dbReference type="AlphaFoldDB" id="A0A542ZW41"/>